<gene>
    <name evidence="1" type="ORF">CYMTET_41230</name>
</gene>
<evidence type="ECO:0000313" key="2">
    <source>
        <dbReference type="Proteomes" id="UP001190700"/>
    </source>
</evidence>
<sequence length="237" mass="25908">MGEGDECAGLAHLEASQHEEAMATFSEAALQLMQLPDCASATQVIPASENLLPSAFDKDSSDRLLQGSRMDIRISRQRLKLCVQYKLAAMLLGRVQQLRKPPSEGGAADKVEVSRLSRHLTSLRVDAKYRIIYLRGAVHHNMEARNFGFAKRTLELLISKCPPALRAGFKVQLKKCESHSASNSSVPPSENAALFDSQTAEILGQDFFTCTVCEAHFSQALTACAHCGSQLKSHHQG</sequence>
<comment type="caution">
    <text evidence="1">The sequence shown here is derived from an EMBL/GenBank/DDBJ whole genome shotgun (WGS) entry which is preliminary data.</text>
</comment>
<proteinExistence type="predicted"/>
<dbReference type="EMBL" id="LGRX02027458">
    <property type="protein sequence ID" value="KAK3249342.1"/>
    <property type="molecule type" value="Genomic_DNA"/>
</dbReference>
<dbReference type="Proteomes" id="UP001190700">
    <property type="component" value="Unassembled WGS sequence"/>
</dbReference>
<evidence type="ECO:0000313" key="1">
    <source>
        <dbReference type="EMBL" id="KAK3249342.1"/>
    </source>
</evidence>
<reference evidence="1 2" key="1">
    <citation type="journal article" date="2015" name="Genome Biol. Evol.">
        <title>Comparative Genomics of a Bacterivorous Green Alga Reveals Evolutionary Causalities and Consequences of Phago-Mixotrophic Mode of Nutrition.</title>
        <authorList>
            <person name="Burns J.A."/>
            <person name="Paasch A."/>
            <person name="Narechania A."/>
            <person name="Kim E."/>
        </authorList>
    </citation>
    <scope>NUCLEOTIDE SEQUENCE [LARGE SCALE GENOMIC DNA]</scope>
    <source>
        <strain evidence="1 2">PLY_AMNH</strain>
    </source>
</reference>
<name>A0AAE0C8P1_9CHLO</name>
<organism evidence="1 2">
    <name type="scientific">Cymbomonas tetramitiformis</name>
    <dbReference type="NCBI Taxonomy" id="36881"/>
    <lineage>
        <taxon>Eukaryota</taxon>
        <taxon>Viridiplantae</taxon>
        <taxon>Chlorophyta</taxon>
        <taxon>Pyramimonadophyceae</taxon>
        <taxon>Pyramimonadales</taxon>
        <taxon>Pyramimonadaceae</taxon>
        <taxon>Cymbomonas</taxon>
    </lineage>
</organism>
<keyword evidence="2" id="KW-1185">Reference proteome</keyword>
<protein>
    <submittedName>
        <fullName evidence="1">Uncharacterized protein</fullName>
    </submittedName>
</protein>
<dbReference type="AlphaFoldDB" id="A0AAE0C8P1"/>
<accession>A0AAE0C8P1</accession>